<reference evidence="3" key="1">
    <citation type="journal article" date="2019" name="Int. J. Syst. Evol. Microbiol.">
        <title>The Global Catalogue of Microorganisms (GCM) 10K type strain sequencing project: providing services to taxonomists for standard genome sequencing and annotation.</title>
        <authorList>
            <consortium name="The Broad Institute Genomics Platform"/>
            <consortium name="The Broad Institute Genome Sequencing Center for Infectious Disease"/>
            <person name="Wu L."/>
            <person name="Ma J."/>
        </authorList>
    </citation>
    <scope>NUCLEOTIDE SEQUENCE [LARGE SCALE GENOMIC DNA]</scope>
    <source>
        <strain evidence="3">CCUG 61484</strain>
    </source>
</reference>
<keyword evidence="3" id="KW-1185">Reference proteome</keyword>
<evidence type="ECO:0000313" key="2">
    <source>
        <dbReference type="EMBL" id="MFD0795454.1"/>
    </source>
</evidence>
<keyword evidence="1" id="KW-1133">Transmembrane helix</keyword>
<dbReference type="RefSeq" id="WP_377117869.1">
    <property type="nucleotide sequence ID" value="NZ_JBHTHZ010000014.1"/>
</dbReference>
<proteinExistence type="predicted"/>
<comment type="caution">
    <text evidence="2">The sequence shown here is derived from an EMBL/GenBank/DDBJ whole genome shotgun (WGS) entry which is preliminary data.</text>
</comment>
<dbReference type="InterPro" id="IPR022276">
    <property type="entry name" value="Conjug_transposon_TraK"/>
</dbReference>
<evidence type="ECO:0000256" key="1">
    <source>
        <dbReference type="SAM" id="Phobius"/>
    </source>
</evidence>
<keyword evidence="1" id="KW-0472">Membrane</keyword>
<name>A0ABW3AYM9_9SPHI</name>
<sequence length="205" mass="23584">MFQKFKNIETAFQHVRGFTIIITIGCFLAIGYIEYQNKSLVKTIQSRLYVLYNGKVLEAIATDRQDNLAVEARDHIRTFHELFFTLAPDEKVIQTNLAKALYLADASAKDEYDNLRENGYFANMIAGNVSQELKIDSVAVDLRSYPYHFRCYGVQNIVRTSSTVSRSLITEGELRSISRSDNNPHGFLIQRWHTIENKDLKVDNH</sequence>
<evidence type="ECO:0000313" key="3">
    <source>
        <dbReference type="Proteomes" id="UP001597010"/>
    </source>
</evidence>
<dbReference type="NCBIfam" id="TIGR03781">
    <property type="entry name" value="Bac_Flav_CT_K"/>
    <property type="match status" value="1"/>
</dbReference>
<protein>
    <submittedName>
        <fullName evidence="2">Conjugative transposon protein TraK</fullName>
    </submittedName>
</protein>
<gene>
    <name evidence="2" type="primary">traK</name>
    <name evidence="2" type="ORF">ACFQZX_17665</name>
</gene>
<keyword evidence="1" id="KW-0812">Transmembrane</keyword>
<dbReference type="Proteomes" id="UP001597010">
    <property type="component" value="Unassembled WGS sequence"/>
</dbReference>
<feature type="transmembrane region" description="Helical" evidence="1">
    <location>
        <begin position="15"/>
        <end position="33"/>
    </location>
</feature>
<dbReference type="EMBL" id="JBHTHZ010000014">
    <property type="protein sequence ID" value="MFD0795454.1"/>
    <property type="molecule type" value="Genomic_DNA"/>
</dbReference>
<accession>A0ABW3AYM9</accession>
<organism evidence="2 3">
    <name type="scientific">Mucilaginibacter litoreus</name>
    <dbReference type="NCBI Taxonomy" id="1048221"/>
    <lineage>
        <taxon>Bacteria</taxon>
        <taxon>Pseudomonadati</taxon>
        <taxon>Bacteroidota</taxon>
        <taxon>Sphingobacteriia</taxon>
        <taxon>Sphingobacteriales</taxon>
        <taxon>Sphingobacteriaceae</taxon>
        <taxon>Mucilaginibacter</taxon>
    </lineage>
</organism>